<accession>A0ABV9XIA4</accession>
<comment type="caution">
    <text evidence="1">The sequence shown here is derived from an EMBL/GenBank/DDBJ whole genome shotgun (WGS) entry which is preliminary data.</text>
</comment>
<gene>
    <name evidence="1" type="ORF">ACFPM3_21720</name>
</gene>
<dbReference type="Proteomes" id="UP001595829">
    <property type="component" value="Unassembled WGS sequence"/>
</dbReference>
<dbReference type="RefSeq" id="WP_380839918.1">
    <property type="nucleotide sequence ID" value="NZ_JBHMCZ010000003.1"/>
</dbReference>
<dbReference type="EMBL" id="JBHSJD010000017">
    <property type="protein sequence ID" value="MFC5024747.1"/>
    <property type="molecule type" value="Genomic_DNA"/>
</dbReference>
<organism evidence="1 2">
    <name type="scientific">Streptomyces coeruleoprunus</name>
    <dbReference type="NCBI Taxonomy" id="285563"/>
    <lineage>
        <taxon>Bacteria</taxon>
        <taxon>Bacillati</taxon>
        <taxon>Actinomycetota</taxon>
        <taxon>Actinomycetes</taxon>
        <taxon>Kitasatosporales</taxon>
        <taxon>Streptomycetaceae</taxon>
        <taxon>Streptomyces</taxon>
    </lineage>
</organism>
<proteinExistence type="predicted"/>
<reference evidence="2" key="1">
    <citation type="journal article" date="2019" name="Int. J. Syst. Evol. Microbiol.">
        <title>The Global Catalogue of Microorganisms (GCM) 10K type strain sequencing project: providing services to taxonomists for standard genome sequencing and annotation.</title>
        <authorList>
            <consortium name="The Broad Institute Genomics Platform"/>
            <consortium name="The Broad Institute Genome Sequencing Center for Infectious Disease"/>
            <person name="Wu L."/>
            <person name="Ma J."/>
        </authorList>
    </citation>
    <scope>NUCLEOTIDE SEQUENCE [LARGE SCALE GENOMIC DNA]</scope>
    <source>
        <strain evidence="2">CGMCC 4.1648</strain>
    </source>
</reference>
<keyword evidence="2" id="KW-1185">Reference proteome</keyword>
<evidence type="ECO:0000313" key="2">
    <source>
        <dbReference type="Proteomes" id="UP001595829"/>
    </source>
</evidence>
<evidence type="ECO:0008006" key="3">
    <source>
        <dbReference type="Google" id="ProtNLM"/>
    </source>
</evidence>
<name>A0ABV9XIA4_9ACTN</name>
<sequence length="359" mass="37661">MSKDRSPFWRRRGVRLTAVASAAVVVVAGGTFWMSGGYAAWRNDRALDSACDGDLAADRVRELLPGVELTSSSELQHDGWYCSASAADEQRDGGAGVEVRIRNADEPFGDVDGWIEPGDWATPLGNGWTGSFQYAAEGGGERPGEARVTLLLDCGEQSGDGLLAVADGRLKKGEDFRDAAVRARLTTVLTETATAYAKRTGCEVKAGQAVKDLPAATTVRDHKPLDKASGTCAGVVDPATARRWGAGTVIETRAEPAPVERCTLGSRLGAPLYDFTASYGPYGERAQSSAPADVRAAKGAATSPTGRYRMTAECPGGGGTAVYDIAPDEGLVLDHKTLRTALAHFATKSATSHNCKPPA</sequence>
<evidence type="ECO:0000313" key="1">
    <source>
        <dbReference type="EMBL" id="MFC5024747.1"/>
    </source>
</evidence>
<protein>
    <recommendedName>
        <fullName evidence="3">LigA protein</fullName>
    </recommendedName>
</protein>